<dbReference type="Pfam" id="PF00339">
    <property type="entry name" value="Arrestin_N"/>
    <property type="match status" value="1"/>
</dbReference>
<feature type="compositionally biased region" description="Pro residues" evidence="3">
    <location>
        <begin position="330"/>
        <end position="347"/>
    </location>
</feature>
<feature type="domain" description="Arrestin C-terminal-like" evidence="4">
    <location>
        <begin position="174"/>
        <end position="306"/>
    </location>
</feature>
<dbReference type="Gene3D" id="2.60.40.640">
    <property type="match status" value="2"/>
</dbReference>
<evidence type="ECO:0000313" key="5">
    <source>
        <dbReference type="EMBL" id="KAK7866361.1"/>
    </source>
</evidence>
<keyword evidence="6" id="KW-1185">Reference proteome</keyword>
<comment type="similarity">
    <text evidence="1">Belongs to the arrestin family.</text>
</comment>
<dbReference type="GO" id="GO:0005737">
    <property type="term" value="C:cytoplasm"/>
    <property type="evidence" value="ECO:0007669"/>
    <property type="project" value="TreeGrafter"/>
</dbReference>
<protein>
    <recommendedName>
        <fullName evidence="4">Arrestin C-terminal-like domain-containing protein</fullName>
    </recommendedName>
</protein>
<keyword evidence="2" id="KW-0716">Sensory transduction</keyword>
<dbReference type="InterPro" id="IPR014752">
    <property type="entry name" value="Arrestin-like_C"/>
</dbReference>
<evidence type="ECO:0000259" key="4">
    <source>
        <dbReference type="SMART" id="SM01017"/>
    </source>
</evidence>
<dbReference type="Pfam" id="PF02752">
    <property type="entry name" value="Arrestin_C"/>
    <property type="match status" value="1"/>
</dbReference>
<name>A0AAN9VN49_9ORTH</name>
<gene>
    <name evidence="5" type="ORF">R5R35_003285</name>
</gene>
<feature type="region of interest" description="Disordered" evidence="3">
    <location>
        <begin position="324"/>
        <end position="347"/>
    </location>
</feature>
<dbReference type="InterPro" id="IPR014756">
    <property type="entry name" value="Ig_E-set"/>
</dbReference>
<proteinExistence type="inferred from homology"/>
<evidence type="ECO:0000256" key="1">
    <source>
        <dbReference type="ARBA" id="ARBA00005298"/>
    </source>
</evidence>
<dbReference type="PANTHER" id="PTHR11188">
    <property type="entry name" value="ARRESTIN DOMAIN CONTAINING PROTEIN"/>
    <property type="match status" value="1"/>
</dbReference>
<evidence type="ECO:0000256" key="2">
    <source>
        <dbReference type="ARBA" id="ARBA00022606"/>
    </source>
</evidence>
<dbReference type="SMART" id="SM01017">
    <property type="entry name" value="Arrestin_C"/>
    <property type="match status" value="1"/>
</dbReference>
<dbReference type="PANTHER" id="PTHR11188:SF176">
    <property type="entry name" value="ARRESTIN DOMAIN-CONTAINING PROTEIN 1"/>
    <property type="match status" value="1"/>
</dbReference>
<dbReference type="GO" id="GO:0015031">
    <property type="term" value="P:protein transport"/>
    <property type="evidence" value="ECO:0007669"/>
    <property type="project" value="TreeGrafter"/>
</dbReference>
<dbReference type="AlphaFoldDB" id="A0AAN9VN49"/>
<accession>A0AAN9VN49</accession>
<dbReference type="InterPro" id="IPR011021">
    <property type="entry name" value="Arrestin-like_N"/>
</dbReference>
<dbReference type="InterPro" id="IPR011022">
    <property type="entry name" value="Arrestin_C-like"/>
</dbReference>
<dbReference type="SUPFAM" id="SSF81296">
    <property type="entry name" value="E set domains"/>
    <property type="match status" value="2"/>
</dbReference>
<evidence type="ECO:0000256" key="3">
    <source>
        <dbReference type="SAM" id="MobiDB-lite"/>
    </source>
</evidence>
<dbReference type="EMBL" id="JAZDUA010000149">
    <property type="protein sequence ID" value="KAK7866361.1"/>
    <property type="molecule type" value="Genomic_DNA"/>
</dbReference>
<evidence type="ECO:0000313" key="6">
    <source>
        <dbReference type="Proteomes" id="UP001378592"/>
    </source>
</evidence>
<comment type="caution">
    <text evidence="5">The sequence shown here is derived from an EMBL/GenBank/DDBJ whole genome shotgun (WGS) entry which is preliminary data.</text>
</comment>
<dbReference type="InterPro" id="IPR050357">
    <property type="entry name" value="Arrestin_domain-protein"/>
</dbReference>
<sequence>MVTFQAFFDSPAARYQPGDMVTGRVRLLLTHTVTLRGIELMFRGHSSVHWMESKYETDENNRSQSVNIPYTSEELHYHMKFFVFGDAYAGNILHAGEYNFNFTTQIPPNIPSSFEGEFGFIRHEMTILSYPTIGNTPTTYLLNVVNPLNLNNEPNIRSAVRVMDEKTLCCCCCASNPISCALFLPASGFGIGQDIPMTVEVDNLSGKVVKGVSVTLQRVDTFTAVRPERGTRKKIHKLVVLQLESVPRRRSCTWERNISVPDGPPSGLKYCSIISSEYLISMEVQLPAPHINMTINTPIIVGNIPLVQPGPPLPCSLPPNSLIGNFNSSDPPPPPYPYPVPSAPIIP</sequence>
<dbReference type="Proteomes" id="UP001378592">
    <property type="component" value="Unassembled WGS sequence"/>
</dbReference>
<reference evidence="5 6" key="1">
    <citation type="submission" date="2024-03" db="EMBL/GenBank/DDBJ databases">
        <title>The genome assembly and annotation of the cricket Gryllus longicercus Weissman &amp; Gray.</title>
        <authorList>
            <person name="Szrajer S."/>
            <person name="Gray D."/>
            <person name="Ylla G."/>
        </authorList>
    </citation>
    <scope>NUCLEOTIDE SEQUENCE [LARGE SCALE GENOMIC DNA]</scope>
    <source>
        <strain evidence="5">DAG 2021-001</strain>
        <tissue evidence="5">Whole body minus gut</tissue>
    </source>
</reference>
<organism evidence="5 6">
    <name type="scientific">Gryllus longicercus</name>
    <dbReference type="NCBI Taxonomy" id="2509291"/>
    <lineage>
        <taxon>Eukaryota</taxon>
        <taxon>Metazoa</taxon>
        <taxon>Ecdysozoa</taxon>
        <taxon>Arthropoda</taxon>
        <taxon>Hexapoda</taxon>
        <taxon>Insecta</taxon>
        <taxon>Pterygota</taxon>
        <taxon>Neoptera</taxon>
        <taxon>Polyneoptera</taxon>
        <taxon>Orthoptera</taxon>
        <taxon>Ensifera</taxon>
        <taxon>Gryllidea</taxon>
        <taxon>Grylloidea</taxon>
        <taxon>Gryllidae</taxon>
        <taxon>Gryllinae</taxon>
        <taxon>Gryllus</taxon>
    </lineage>
</organism>